<dbReference type="GO" id="GO:0022857">
    <property type="term" value="F:transmembrane transporter activity"/>
    <property type="evidence" value="ECO:0007669"/>
    <property type="project" value="InterPro"/>
</dbReference>
<dbReference type="eggNOG" id="COG1172">
    <property type="taxonomic scope" value="Bacteria"/>
</dbReference>
<feature type="transmembrane region" description="Helical" evidence="6">
    <location>
        <begin position="258"/>
        <end position="281"/>
    </location>
</feature>
<evidence type="ECO:0000256" key="5">
    <source>
        <dbReference type="ARBA" id="ARBA00023136"/>
    </source>
</evidence>
<feature type="transmembrane region" description="Helical" evidence="6">
    <location>
        <begin position="112"/>
        <end position="134"/>
    </location>
</feature>
<feature type="transmembrane region" description="Helical" evidence="6">
    <location>
        <begin position="232"/>
        <end position="252"/>
    </location>
</feature>
<evidence type="ECO:0000256" key="2">
    <source>
        <dbReference type="ARBA" id="ARBA00022475"/>
    </source>
</evidence>
<feature type="transmembrane region" description="Helical" evidence="6">
    <location>
        <begin position="288"/>
        <end position="307"/>
    </location>
</feature>
<dbReference type="CDD" id="cd06579">
    <property type="entry name" value="TM_PBP1_transp_AraH_like"/>
    <property type="match status" value="1"/>
</dbReference>
<feature type="transmembrane region" description="Helical" evidence="6">
    <location>
        <begin position="36"/>
        <end position="56"/>
    </location>
</feature>
<feature type="transmembrane region" description="Helical" evidence="6">
    <location>
        <begin position="185"/>
        <end position="203"/>
    </location>
</feature>
<dbReference type="Proteomes" id="UP000030661">
    <property type="component" value="Unassembled WGS sequence"/>
</dbReference>
<keyword evidence="2" id="KW-1003">Cell membrane</keyword>
<dbReference type="InterPro" id="IPR001851">
    <property type="entry name" value="ABC_transp_permease"/>
</dbReference>
<protein>
    <submittedName>
        <fullName evidence="7">Inner-membrane translocator</fullName>
    </submittedName>
</protein>
<feature type="transmembrane region" description="Helical" evidence="6">
    <location>
        <begin position="141"/>
        <end position="159"/>
    </location>
</feature>
<organism evidence="7">
    <name type="scientific">Vecturithrix granuli</name>
    <dbReference type="NCBI Taxonomy" id="1499967"/>
    <lineage>
        <taxon>Bacteria</taxon>
        <taxon>Candidatus Moduliflexota</taxon>
        <taxon>Candidatus Vecturitrichia</taxon>
        <taxon>Candidatus Vecturitrichales</taxon>
        <taxon>Candidatus Vecturitrichaceae</taxon>
        <taxon>Candidatus Vecturithrix</taxon>
    </lineage>
</organism>
<dbReference type="AlphaFoldDB" id="A0A0S6W9N6"/>
<feature type="transmembrane region" description="Helical" evidence="6">
    <location>
        <begin position="62"/>
        <end position="83"/>
    </location>
</feature>
<dbReference type="STRING" id="1499967.U27_02011"/>
<dbReference type="PANTHER" id="PTHR32196:SF72">
    <property type="entry name" value="RIBOSE IMPORT PERMEASE PROTEIN RBSC"/>
    <property type="match status" value="1"/>
</dbReference>
<dbReference type="Pfam" id="PF02653">
    <property type="entry name" value="BPD_transp_2"/>
    <property type="match status" value="1"/>
</dbReference>
<gene>
    <name evidence="7" type="ORF">U27_02011</name>
</gene>
<accession>A0A0S6W9N6</accession>
<sequence length="337" mass="35673">MGGIMEQEGQQGSPEAPGGKLTNIIRKFEGFREGTLILIIIFVCVVMSFASPYFLTWPSIKAILLSFSTEGIVVVGMTIMLIVGGIDLSVGAVMALSMVIAGKLFLLGLNPWIASLVSIMICGLIGAAIGLFVTQLGLSHFITTLAFMGIARGACYVITEGTPLSLYTLPPSFKFIGQGNIFKNLPFVIVIFFIIVIISDYFLRNSTLLRKVFYTGSNEKAAMYSGINVSKVKIAVAMLCSSLTGLAGIIFMSKFGAATANFGTGLELTAISAAVIGGASLTGGEGTVFGSILGIGLVATITGSMILMDVSVYWQELIRGCILLTAVSLDHLRHHKK</sequence>
<evidence type="ECO:0000256" key="6">
    <source>
        <dbReference type="SAM" id="Phobius"/>
    </source>
</evidence>
<dbReference type="HOGENOM" id="CLU_028880_0_2_0"/>
<evidence type="ECO:0000256" key="4">
    <source>
        <dbReference type="ARBA" id="ARBA00022989"/>
    </source>
</evidence>
<dbReference type="GO" id="GO:0005886">
    <property type="term" value="C:plasma membrane"/>
    <property type="evidence" value="ECO:0007669"/>
    <property type="project" value="UniProtKB-SubCell"/>
</dbReference>
<evidence type="ECO:0000256" key="1">
    <source>
        <dbReference type="ARBA" id="ARBA00004651"/>
    </source>
</evidence>
<reference evidence="7" key="1">
    <citation type="journal article" date="2015" name="PeerJ">
        <title>First genomic representation of candidate bacterial phylum KSB3 points to enhanced environmental sensing as a trigger of wastewater bulking.</title>
        <authorList>
            <person name="Sekiguchi Y."/>
            <person name="Ohashi A."/>
            <person name="Parks D.H."/>
            <person name="Yamauchi T."/>
            <person name="Tyson G.W."/>
            <person name="Hugenholtz P."/>
        </authorList>
    </citation>
    <scope>NUCLEOTIDE SEQUENCE [LARGE SCALE GENOMIC DNA]</scope>
</reference>
<keyword evidence="8" id="KW-1185">Reference proteome</keyword>
<proteinExistence type="predicted"/>
<feature type="transmembrane region" description="Helical" evidence="6">
    <location>
        <begin position="88"/>
        <end position="106"/>
    </location>
</feature>
<evidence type="ECO:0000256" key="3">
    <source>
        <dbReference type="ARBA" id="ARBA00022692"/>
    </source>
</evidence>
<keyword evidence="3 6" id="KW-0812">Transmembrane</keyword>
<evidence type="ECO:0000313" key="8">
    <source>
        <dbReference type="Proteomes" id="UP000030661"/>
    </source>
</evidence>
<dbReference type="EMBL" id="DF820463">
    <property type="protein sequence ID" value="GAK55179.1"/>
    <property type="molecule type" value="Genomic_DNA"/>
</dbReference>
<evidence type="ECO:0000313" key="7">
    <source>
        <dbReference type="EMBL" id="GAK55179.1"/>
    </source>
</evidence>
<keyword evidence="4 6" id="KW-1133">Transmembrane helix</keyword>
<name>A0A0S6W9N6_VECG1</name>
<comment type="subcellular location">
    <subcellularLocation>
        <location evidence="1">Cell membrane</location>
        <topology evidence="1">Multi-pass membrane protein</topology>
    </subcellularLocation>
</comment>
<keyword evidence="5 6" id="KW-0472">Membrane</keyword>
<dbReference type="PANTHER" id="PTHR32196">
    <property type="entry name" value="ABC TRANSPORTER PERMEASE PROTEIN YPHD-RELATED-RELATED"/>
    <property type="match status" value="1"/>
</dbReference>